<keyword evidence="4 6" id="KW-1133">Transmembrane helix</keyword>
<keyword evidence="5 6" id="KW-0472">Membrane</keyword>
<dbReference type="InterPro" id="IPR050448">
    <property type="entry name" value="OpgB/LTA_synthase_biosynth"/>
</dbReference>
<evidence type="ECO:0000256" key="4">
    <source>
        <dbReference type="ARBA" id="ARBA00022989"/>
    </source>
</evidence>
<reference evidence="8 9" key="1">
    <citation type="submission" date="2018-11" db="EMBL/GenBank/DDBJ databases">
        <title>Chitinophaga lutea sp.nov., isolate from arsenic contaminated soil.</title>
        <authorList>
            <person name="Zong Y."/>
        </authorList>
    </citation>
    <scope>NUCLEOTIDE SEQUENCE [LARGE SCALE GENOMIC DNA]</scope>
    <source>
        <strain evidence="8 9">ZY74</strain>
    </source>
</reference>
<keyword evidence="9" id="KW-1185">Reference proteome</keyword>
<keyword evidence="3 6" id="KW-0812">Transmembrane</keyword>
<evidence type="ECO:0000256" key="2">
    <source>
        <dbReference type="ARBA" id="ARBA00022475"/>
    </source>
</evidence>
<dbReference type="PANTHER" id="PTHR47371">
    <property type="entry name" value="LIPOTEICHOIC ACID SYNTHASE"/>
    <property type="match status" value="1"/>
</dbReference>
<evidence type="ECO:0000259" key="7">
    <source>
        <dbReference type="Pfam" id="PF00884"/>
    </source>
</evidence>
<feature type="transmembrane region" description="Helical" evidence="6">
    <location>
        <begin position="138"/>
        <end position="157"/>
    </location>
</feature>
<evidence type="ECO:0000256" key="3">
    <source>
        <dbReference type="ARBA" id="ARBA00022692"/>
    </source>
</evidence>
<comment type="caution">
    <text evidence="8">The sequence shown here is derived from an EMBL/GenBank/DDBJ whole genome shotgun (WGS) entry which is preliminary data.</text>
</comment>
<dbReference type="InterPro" id="IPR000917">
    <property type="entry name" value="Sulfatase_N"/>
</dbReference>
<dbReference type="GO" id="GO:0005886">
    <property type="term" value="C:plasma membrane"/>
    <property type="evidence" value="ECO:0007669"/>
    <property type="project" value="UniProtKB-SubCell"/>
</dbReference>
<dbReference type="InterPro" id="IPR017850">
    <property type="entry name" value="Alkaline_phosphatase_core_sf"/>
</dbReference>
<dbReference type="EMBL" id="RPDH01000003">
    <property type="protein sequence ID" value="RPE05375.1"/>
    <property type="molecule type" value="Genomic_DNA"/>
</dbReference>
<keyword evidence="2" id="KW-1003">Cell membrane</keyword>
<dbReference type="RefSeq" id="WP_123849020.1">
    <property type="nucleotide sequence ID" value="NZ_RPDH01000003.1"/>
</dbReference>
<dbReference type="Pfam" id="PF00884">
    <property type="entry name" value="Sulfatase"/>
    <property type="match status" value="1"/>
</dbReference>
<feature type="transmembrane region" description="Helical" evidence="6">
    <location>
        <begin position="85"/>
        <end position="105"/>
    </location>
</feature>
<evidence type="ECO:0000256" key="6">
    <source>
        <dbReference type="SAM" id="Phobius"/>
    </source>
</evidence>
<feature type="transmembrane region" description="Helical" evidence="6">
    <location>
        <begin position="169"/>
        <end position="187"/>
    </location>
</feature>
<comment type="subcellular location">
    <subcellularLocation>
        <location evidence="1">Cell membrane</location>
        <topology evidence="1">Multi-pass membrane protein</topology>
    </subcellularLocation>
</comment>
<name>A0A3N4PB83_9BACT</name>
<dbReference type="OrthoDB" id="9766299at2"/>
<sequence>MKIPKLHLWIPAFNRFLLLSCLLLTLIILLRVADLASIGRLPIPLAELAGRALWADLLTFLSIVRWIVLPFLLLYMFVGRRAGDIFYITLIVLYVILSFSLNLYFQQTNVPLGADLFGYSLKDIQQTVGAAAGSIPNGVLVTLGVVVIAGVGVMVLFSRGTINGDRRGFWFSLCCLALLAVPLSRSLTRNNLRSEFAGNIALNKAGFFLTRTQQHFFPTDLPEGEFNIPMPPADSLARLDYVQPDKYPFLHRPPAGNALAPFFAAAPQRPNIVVVLVEGLGRAFSGPGAYLGSFTPFLDSLAGHSLYWENFLSAGGRTFAVLPSMMGSLPYARNGFAELAPQLPPSLTLLNLAKHNGYSTRFLYAGDASFDKMDLFVKNQGVDSVIDRADFGEGYMELPVNSAGFTWGYGDAELFRKYLAVTPDSGQPRLDVMLTVSTHSPFKVPDQAHYNQLAEARLQSLSLKPEQLATQRQYLPVYASVLYMDNALRGFFRELVKRADYNNTIVLITGDHRLPEIPMRSKIDRYHTLLLVHSPLLQRPAKFSSVSSHLDVPASFAALLGDTPGEVTWVGSGLDTAREFRNVHQYPLMQTKNDLVDFVAGTWMLNNGSLFRILPNLDLEPATDEDMQRRLEAGFNSYRQKNNQLLQTRQLLPDSLYQRFSR</sequence>
<dbReference type="SUPFAM" id="SSF53649">
    <property type="entry name" value="Alkaline phosphatase-like"/>
    <property type="match status" value="1"/>
</dbReference>
<dbReference type="Gene3D" id="3.40.720.10">
    <property type="entry name" value="Alkaline Phosphatase, subunit A"/>
    <property type="match status" value="1"/>
</dbReference>
<evidence type="ECO:0000256" key="1">
    <source>
        <dbReference type="ARBA" id="ARBA00004651"/>
    </source>
</evidence>
<protein>
    <submittedName>
        <fullName evidence="8">LTA synthase family protein</fullName>
    </submittedName>
</protein>
<evidence type="ECO:0000313" key="8">
    <source>
        <dbReference type="EMBL" id="RPE05375.1"/>
    </source>
</evidence>
<feature type="domain" description="Sulfatase N-terminal" evidence="7">
    <location>
        <begin position="270"/>
        <end position="561"/>
    </location>
</feature>
<dbReference type="AlphaFoldDB" id="A0A3N4PB83"/>
<organism evidence="8 9">
    <name type="scientific">Chitinophaga lutea</name>
    <dbReference type="NCBI Taxonomy" id="2488634"/>
    <lineage>
        <taxon>Bacteria</taxon>
        <taxon>Pseudomonadati</taxon>
        <taxon>Bacteroidota</taxon>
        <taxon>Chitinophagia</taxon>
        <taxon>Chitinophagales</taxon>
        <taxon>Chitinophagaceae</taxon>
        <taxon>Chitinophaga</taxon>
    </lineage>
</organism>
<dbReference type="CDD" id="cd16015">
    <property type="entry name" value="LTA_synthase"/>
    <property type="match status" value="1"/>
</dbReference>
<proteinExistence type="predicted"/>
<feature type="transmembrane region" description="Helical" evidence="6">
    <location>
        <begin position="59"/>
        <end position="78"/>
    </location>
</feature>
<accession>A0A3N4PB83</accession>
<dbReference type="PANTHER" id="PTHR47371:SF3">
    <property type="entry name" value="PHOSPHOGLYCEROL TRANSFERASE I"/>
    <property type="match status" value="1"/>
</dbReference>
<dbReference type="Proteomes" id="UP000278351">
    <property type="component" value="Unassembled WGS sequence"/>
</dbReference>
<evidence type="ECO:0000313" key="9">
    <source>
        <dbReference type="Proteomes" id="UP000278351"/>
    </source>
</evidence>
<gene>
    <name evidence="8" type="ORF">EGT74_23590</name>
</gene>
<evidence type="ECO:0000256" key="5">
    <source>
        <dbReference type="ARBA" id="ARBA00023136"/>
    </source>
</evidence>